<feature type="transmembrane region" description="Helical" evidence="6">
    <location>
        <begin position="95"/>
        <end position="115"/>
    </location>
</feature>
<keyword evidence="9" id="KW-1185">Reference proteome</keyword>
<feature type="transmembrane region" description="Helical" evidence="6">
    <location>
        <begin position="146"/>
        <end position="164"/>
    </location>
</feature>
<dbReference type="KEGG" id="htq:FRZ44_08100"/>
<keyword evidence="4 6" id="KW-1133">Transmembrane helix</keyword>
<evidence type="ECO:0000259" key="7">
    <source>
        <dbReference type="Pfam" id="PF00892"/>
    </source>
</evidence>
<dbReference type="PANTHER" id="PTHR32322">
    <property type="entry name" value="INNER MEMBRANE TRANSPORTER"/>
    <property type="match status" value="1"/>
</dbReference>
<protein>
    <recommendedName>
        <fullName evidence="7">EamA domain-containing protein</fullName>
    </recommendedName>
</protein>
<keyword evidence="5 6" id="KW-0472">Membrane</keyword>
<proteinExistence type="inferred from homology"/>
<dbReference type="Proteomes" id="UP000326202">
    <property type="component" value="Chromosome"/>
</dbReference>
<dbReference type="GO" id="GO:0016020">
    <property type="term" value="C:membrane"/>
    <property type="evidence" value="ECO:0007669"/>
    <property type="project" value="UniProtKB-SubCell"/>
</dbReference>
<comment type="similarity">
    <text evidence="2">Belongs to the EamA transporter family.</text>
</comment>
<accession>A0A5J6MLA7</accession>
<dbReference type="OrthoDB" id="9815120at2"/>
<evidence type="ECO:0000256" key="4">
    <source>
        <dbReference type="ARBA" id="ARBA00022989"/>
    </source>
</evidence>
<dbReference type="InterPro" id="IPR050638">
    <property type="entry name" value="AA-Vitamin_Transporters"/>
</dbReference>
<feature type="transmembrane region" description="Helical" evidence="6">
    <location>
        <begin position="263"/>
        <end position="282"/>
    </location>
</feature>
<comment type="subcellular location">
    <subcellularLocation>
        <location evidence="1">Membrane</location>
        <topology evidence="1">Multi-pass membrane protein</topology>
    </subcellularLocation>
</comment>
<gene>
    <name evidence="8" type="ORF">FRZ44_08100</name>
</gene>
<evidence type="ECO:0000256" key="5">
    <source>
        <dbReference type="ARBA" id="ARBA00023136"/>
    </source>
</evidence>
<evidence type="ECO:0000256" key="3">
    <source>
        <dbReference type="ARBA" id="ARBA00022692"/>
    </source>
</evidence>
<feature type="transmembrane region" description="Helical" evidence="6">
    <location>
        <begin position="122"/>
        <end position="140"/>
    </location>
</feature>
<dbReference type="PANTHER" id="PTHR32322:SF2">
    <property type="entry name" value="EAMA DOMAIN-CONTAINING PROTEIN"/>
    <property type="match status" value="1"/>
</dbReference>
<organism evidence="8 9">
    <name type="scientific">Hypericibacter terrae</name>
    <dbReference type="NCBI Taxonomy" id="2602015"/>
    <lineage>
        <taxon>Bacteria</taxon>
        <taxon>Pseudomonadati</taxon>
        <taxon>Pseudomonadota</taxon>
        <taxon>Alphaproteobacteria</taxon>
        <taxon>Rhodospirillales</taxon>
        <taxon>Dongiaceae</taxon>
        <taxon>Hypericibacter</taxon>
    </lineage>
</organism>
<reference evidence="8 9" key="1">
    <citation type="submission" date="2019-08" db="EMBL/GenBank/DDBJ databases">
        <title>Hyperibacter terrae gen. nov., sp. nov. and Hyperibacter viscosus sp. nov., two new members in the family Rhodospirillaceae isolated from the rhizosphere of Hypericum perforatum.</title>
        <authorList>
            <person name="Noviana Z."/>
        </authorList>
    </citation>
    <scope>NUCLEOTIDE SEQUENCE [LARGE SCALE GENOMIC DNA]</scope>
    <source>
        <strain evidence="8 9">R5913</strain>
    </source>
</reference>
<feature type="transmembrane region" description="Helical" evidence="6">
    <location>
        <begin position="71"/>
        <end position="89"/>
    </location>
</feature>
<feature type="transmembrane region" description="Helical" evidence="6">
    <location>
        <begin position="41"/>
        <end position="59"/>
    </location>
</feature>
<evidence type="ECO:0000256" key="1">
    <source>
        <dbReference type="ARBA" id="ARBA00004141"/>
    </source>
</evidence>
<sequence length="295" mass="30264">MKAATSRLDRAPATLLLLLAILSIQLGSALAITLFPIYGPLGMLFLRMTIGGLLLCALYRSTVGSALRQAPVGILALGLTMAVQSGSFFEALSRIPLGITVAIEFLGPLSVALIASRRLLDVLCVLLAAAGIALLTPSIGTSLDPVGVMFAFAAGAGWACFILLSRQLGKIVEGGAGLALAMTVAGLILFPFVGVGAVAAVVAHPETIIVIVGVVLFSATIPLLFEYLALKTMPARNYGVLISLEPVVATVIGMIVLAETVGLRAWIAVVLITFASIGVALLHKAEASAAQNLPG</sequence>
<feature type="transmembrane region" description="Helical" evidence="6">
    <location>
        <begin position="237"/>
        <end position="257"/>
    </location>
</feature>
<dbReference type="SUPFAM" id="SSF103481">
    <property type="entry name" value="Multidrug resistance efflux transporter EmrE"/>
    <property type="match status" value="2"/>
</dbReference>
<dbReference type="Pfam" id="PF00892">
    <property type="entry name" value="EamA"/>
    <property type="match status" value="1"/>
</dbReference>
<dbReference type="InterPro" id="IPR000620">
    <property type="entry name" value="EamA_dom"/>
</dbReference>
<feature type="domain" description="EamA" evidence="7">
    <location>
        <begin position="147"/>
        <end position="279"/>
    </location>
</feature>
<evidence type="ECO:0000256" key="6">
    <source>
        <dbReference type="SAM" id="Phobius"/>
    </source>
</evidence>
<keyword evidence="3 6" id="KW-0812">Transmembrane</keyword>
<evidence type="ECO:0000313" key="8">
    <source>
        <dbReference type="EMBL" id="QEX15526.1"/>
    </source>
</evidence>
<feature type="transmembrane region" description="Helical" evidence="6">
    <location>
        <begin position="176"/>
        <end position="202"/>
    </location>
</feature>
<name>A0A5J6MLA7_9PROT</name>
<evidence type="ECO:0000313" key="9">
    <source>
        <dbReference type="Proteomes" id="UP000326202"/>
    </source>
</evidence>
<feature type="transmembrane region" description="Helical" evidence="6">
    <location>
        <begin position="208"/>
        <end position="230"/>
    </location>
</feature>
<dbReference type="EMBL" id="CP042906">
    <property type="protein sequence ID" value="QEX15526.1"/>
    <property type="molecule type" value="Genomic_DNA"/>
</dbReference>
<evidence type="ECO:0000256" key="2">
    <source>
        <dbReference type="ARBA" id="ARBA00007362"/>
    </source>
</evidence>
<dbReference type="RefSeq" id="WP_151175968.1">
    <property type="nucleotide sequence ID" value="NZ_CP042906.1"/>
</dbReference>
<dbReference type="AlphaFoldDB" id="A0A5J6MLA7"/>
<dbReference type="InterPro" id="IPR037185">
    <property type="entry name" value="EmrE-like"/>
</dbReference>